<dbReference type="InterPro" id="IPR024084">
    <property type="entry name" value="IsoPropMal-DH-like_dom"/>
</dbReference>
<gene>
    <name evidence="5" type="ORF">MMSR116_02265</name>
</gene>
<dbReference type="Proteomes" id="UP000012488">
    <property type="component" value="Chromosome"/>
</dbReference>
<dbReference type="Gene3D" id="3.40.718.10">
    <property type="entry name" value="Isopropylmalate Dehydrogenase"/>
    <property type="match status" value="1"/>
</dbReference>
<dbReference type="PANTHER" id="PTHR11835:SF34">
    <property type="entry name" value="ISOCITRATE DEHYDROGENASE [NAD] SUBUNIT ALPHA, MITOCHONDRIAL"/>
    <property type="match status" value="1"/>
</dbReference>
<evidence type="ECO:0000259" key="4">
    <source>
        <dbReference type="Pfam" id="PF00180"/>
    </source>
</evidence>
<feature type="domain" description="Isopropylmalate dehydrogenase-like" evidence="4">
    <location>
        <begin position="1"/>
        <end position="110"/>
    </location>
</feature>
<keyword evidence="3" id="KW-0732">Signal</keyword>
<dbReference type="GO" id="GO:0004449">
    <property type="term" value="F:isocitrate dehydrogenase (NAD+) activity"/>
    <property type="evidence" value="ECO:0007669"/>
    <property type="project" value="TreeGrafter"/>
</dbReference>
<evidence type="ECO:0000256" key="2">
    <source>
        <dbReference type="ARBA" id="ARBA00023002"/>
    </source>
</evidence>
<dbReference type="GO" id="GO:0006102">
    <property type="term" value="P:isocitrate metabolic process"/>
    <property type="evidence" value="ECO:0007669"/>
    <property type="project" value="TreeGrafter"/>
</dbReference>
<dbReference type="OrthoDB" id="9767905at2"/>
<feature type="chain" id="PRO_5025595853" description="Isopropylmalate dehydrogenase-like domain-containing protein" evidence="3">
    <location>
        <begin position="31"/>
        <end position="123"/>
    </location>
</feature>
<keyword evidence="2" id="KW-0560">Oxidoreductase</keyword>
<evidence type="ECO:0000256" key="3">
    <source>
        <dbReference type="SAM" id="SignalP"/>
    </source>
</evidence>
<comment type="similarity">
    <text evidence="1">Belongs to the isocitrate and isopropylmalate dehydrogenases family.</text>
</comment>
<accession>A0A6B9FEN0</accession>
<dbReference type="GO" id="GO:0006099">
    <property type="term" value="P:tricarboxylic acid cycle"/>
    <property type="evidence" value="ECO:0007669"/>
    <property type="project" value="TreeGrafter"/>
</dbReference>
<dbReference type="SUPFAM" id="SSF53659">
    <property type="entry name" value="Isocitrate/Isopropylmalate dehydrogenase-like"/>
    <property type="match status" value="1"/>
</dbReference>
<dbReference type="Pfam" id="PF00180">
    <property type="entry name" value="Iso_dh"/>
    <property type="match status" value="1"/>
</dbReference>
<evidence type="ECO:0000313" key="6">
    <source>
        <dbReference type="Proteomes" id="UP000012488"/>
    </source>
</evidence>
<dbReference type="AlphaFoldDB" id="A0A6B9FEN0"/>
<evidence type="ECO:0000256" key="1">
    <source>
        <dbReference type="ARBA" id="ARBA00007769"/>
    </source>
</evidence>
<dbReference type="KEGG" id="mmes:MMSR116_02265"/>
<reference evidence="5 6" key="1">
    <citation type="journal article" date="2012" name="Genet. Mol. Biol.">
        <title>Analysis of 16S rRNA and mxaF genes revealing insights into Methylobacterium niche-specific plant association.</title>
        <authorList>
            <person name="Dourado M.N."/>
            <person name="Andreote F.D."/>
            <person name="Dini-Andreote F."/>
            <person name="Conti R."/>
            <person name="Araujo J.M."/>
            <person name="Araujo W.L."/>
        </authorList>
    </citation>
    <scope>NUCLEOTIDE SEQUENCE [LARGE SCALE GENOMIC DNA]</scope>
    <source>
        <strain evidence="5 6">SR1.6/6</strain>
    </source>
</reference>
<feature type="signal peptide" evidence="3">
    <location>
        <begin position="1"/>
        <end position="30"/>
    </location>
</feature>
<proteinExistence type="inferred from homology"/>
<protein>
    <recommendedName>
        <fullName evidence="4">Isopropylmalate dehydrogenase-like domain-containing protein</fullName>
    </recommendedName>
</protein>
<evidence type="ECO:0000313" key="5">
    <source>
        <dbReference type="EMBL" id="QGY00859.1"/>
    </source>
</evidence>
<sequence length="123" mass="12529">MYGNILSNLANALAGSLGLASALNVGHACAAANAGHGSAPDIAGRNIANPLGLLLSAAALLDWHGGRTGRENFRTAARGIEQAIDRALVNPATRTGDLGGGLGTQAFAEALCDEVEQRLRRTQ</sequence>
<dbReference type="EMBL" id="CP043538">
    <property type="protein sequence ID" value="QGY00859.1"/>
    <property type="molecule type" value="Genomic_DNA"/>
</dbReference>
<name>A0A6B9FEN0_9HYPH</name>
<reference evidence="5 6" key="2">
    <citation type="journal article" date="2013" name="Genome Announc.">
        <title>Draft Genome Sequence of Methylobacterium mesophilicum Strain SR1.6/6, Isolated from Citrus sinensis.</title>
        <authorList>
            <person name="Marinho Almeida D."/>
            <person name="Dini-Andreote F."/>
            <person name="Camargo Neves A.A."/>
            <person name="Juca Ramos R.T."/>
            <person name="Andreote F.D."/>
            <person name="Carneiro A.R."/>
            <person name="Oliveira de Souza Lima A."/>
            <person name="Caracciolo Gomes de Sa P.H."/>
            <person name="Ribeiro Barbosa M.S."/>
            <person name="Araujo W.L."/>
            <person name="Silva A."/>
        </authorList>
    </citation>
    <scope>NUCLEOTIDE SEQUENCE [LARGE SCALE GENOMIC DNA]</scope>
    <source>
        <strain evidence="5 6">SR1.6/6</strain>
    </source>
</reference>
<dbReference type="PANTHER" id="PTHR11835">
    <property type="entry name" value="DECARBOXYLATING DEHYDROGENASES-ISOCITRATE, ISOPROPYLMALATE, TARTRATE"/>
    <property type="match status" value="1"/>
</dbReference>
<organism evidence="5 6">
    <name type="scientific">Methylobacterium mesophilicum SR1.6/6</name>
    <dbReference type="NCBI Taxonomy" id="908290"/>
    <lineage>
        <taxon>Bacteria</taxon>
        <taxon>Pseudomonadati</taxon>
        <taxon>Pseudomonadota</taxon>
        <taxon>Alphaproteobacteria</taxon>
        <taxon>Hyphomicrobiales</taxon>
        <taxon>Methylobacteriaceae</taxon>
        <taxon>Methylobacterium</taxon>
    </lineage>
</organism>